<reference evidence="4 5" key="1">
    <citation type="submission" date="2023-10" db="EMBL/GenBank/DDBJ databases">
        <title>Rubellicoccus peritrichatus gen. nov., sp. nov., isolated from an algae of coral reef tank.</title>
        <authorList>
            <person name="Luo J."/>
        </authorList>
    </citation>
    <scope>NUCLEOTIDE SEQUENCE [LARGE SCALE GENOMIC DNA]</scope>
    <source>
        <strain evidence="4 5">CR14</strain>
    </source>
</reference>
<evidence type="ECO:0000259" key="2">
    <source>
        <dbReference type="Pfam" id="PF01408"/>
    </source>
</evidence>
<organism evidence="4 5">
    <name type="scientific">Rubellicoccus peritrichatus</name>
    <dbReference type="NCBI Taxonomy" id="3080537"/>
    <lineage>
        <taxon>Bacteria</taxon>
        <taxon>Pseudomonadati</taxon>
        <taxon>Verrucomicrobiota</taxon>
        <taxon>Opitutia</taxon>
        <taxon>Puniceicoccales</taxon>
        <taxon>Cerasicoccaceae</taxon>
        <taxon>Rubellicoccus</taxon>
    </lineage>
</organism>
<dbReference type="InterPro" id="IPR000683">
    <property type="entry name" value="Gfo/Idh/MocA-like_OxRdtase_N"/>
</dbReference>
<dbReference type="Proteomes" id="UP001304300">
    <property type="component" value="Chromosome"/>
</dbReference>
<dbReference type="Gene3D" id="3.30.360.10">
    <property type="entry name" value="Dihydrodipicolinate Reductase, domain 2"/>
    <property type="match status" value="1"/>
</dbReference>
<evidence type="ECO:0000313" key="5">
    <source>
        <dbReference type="Proteomes" id="UP001304300"/>
    </source>
</evidence>
<dbReference type="SUPFAM" id="SSF51735">
    <property type="entry name" value="NAD(P)-binding Rossmann-fold domains"/>
    <property type="match status" value="1"/>
</dbReference>
<feature type="signal peptide" evidence="1">
    <location>
        <begin position="1"/>
        <end position="17"/>
    </location>
</feature>
<dbReference type="PANTHER" id="PTHR43818">
    <property type="entry name" value="BCDNA.GH03377"/>
    <property type="match status" value="1"/>
</dbReference>
<evidence type="ECO:0000256" key="1">
    <source>
        <dbReference type="SAM" id="SignalP"/>
    </source>
</evidence>
<dbReference type="GO" id="GO:0000166">
    <property type="term" value="F:nucleotide binding"/>
    <property type="evidence" value="ECO:0007669"/>
    <property type="project" value="InterPro"/>
</dbReference>
<dbReference type="SUPFAM" id="SSF55347">
    <property type="entry name" value="Glyceraldehyde-3-phosphate dehydrogenase-like, C-terminal domain"/>
    <property type="match status" value="1"/>
</dbReference>
<evidence type="ECO:0000259" key="3">
    <source>
        <dbReference type="Pfam" id="PF19051"/>
    </source>
</evidence>
<dbReference type="Pfam" id="PF19051">
    <property type="entry name" value="GFO_IDH_MocA_C2"/>
    <property type="match status" value="1"/>
</dbReference>
<sequence>MKTNRRTFLKYSGIAMASFPAIIPSRVFGANAPSKKITLGFIGMGGQGIQLNLKMFLNEPDCQVLTVCDAYMDRAHKAQQIVKEFYGNNDCKAVQDFREILDDPSIDAVVISTPDHWHVPMSIMAMEAGKDVFCEKPTLNIQQGRMFADAFAASDCVFQTGLEDRSLIHFHKMVEWVKNGEIGTLEQVNVQMPAGVDFPLEDAMEPPADLDWNLWQGPAAFHPFTKHRTGSYNWRNNSLYSKGVILDMGAHLVDTAQMAVNDSNVCPIEAFGTGDIPVGRATDVPITYNLNYRYSNGAEVNVKDSGKGYWDPKGCHIEFIGDKGWIRQKGWGGAIKASDKSILRTRYKPEESKHFPLPPREQRNFLDCVRSRKRTTYPAIDMHDISTTLHMGVISIELGRKLKWDSKKEMFINDTEANQLAKNPTPRDWESA</sequence>
<dbReference type="PROSITE" id="PS51318">
    <property type="entry name" value="TAT"/>
    <property type="match status" value="1"/>
</dbReference>
<dbReference type="InterPro" id="IPR036291">
    <property type="entry name" value="NAD(P)-bd_dom_sf"/>
</dbReference>
<dbReference type="InterPro" id="IPR043906">
    <property type="entry name" value="Gfo/Idh/MocA_OxRdtase_bact_C"/>
</dbReference>
<proteinExistence type="predicted"/>
<dbReference type="Gene3D" id="3.40.50.720">
    <property type="entry name" value="NAD(P)-binding Rossmann-like Domain"/>
    <property type="match status" value="1"/>
</dbReference>
<accession>A0AAQ3QW19</accession>
<evidence type="ECO:0000313" key="4">
    <source>
        <dbReference type="EMBL" id="WOO41475.1"/>
    </source>
</evidence>
<dbReference type="PANTHER" id="PTHR43818:SF5">
    <property type="entry name" value="OXIDOREDUCTASE FAMILY PROTEIN"/>
    <property type="match status" value="1"/>
</dbReference>
<dbReference type="InterPro" id="IPR050463">
    <property type="entry name" value="Gfo/Idh/MocA_oxidrdct_glycsds"/>
</dbReference>
<gene>
    <name evidence="4" type="ORF">RZN69_00140</name>
</gene>
<keyword evidence="5" id="KW-1185">Reference proteome</keyword>
<dbReference type="AlphaFoldDB" id="A0AAQ3QW19"/>
<dbReference type="KEGG" id="puo:RZN69_00140"/>
<keyword evidence="1" id="KW-0732">Signal</keyword>
<dbReference type="Pfam" id="PF01408">
    <property type="entry name" value="GFO_IDH_MocA"/>
    <property type="match status" value="1"/>
</dbReference>
<dbReference type="EMBL" id="CP136920">
    <property type="protein sequence ID" value="WOO41475.1"/>
    <property type="molecule type" value="Genomic_DNA"/>
</dbReference>
<dbReference type="RefSeq" id="WP_317833959.1">
    <property type="nucleotide sequence ID" value="NZ_CP136920.1"/>
</dbReference>
<name>A0AAQ3QW19_9BACT</name>
<protein>
    <submittedName>
        <fullName evidence="4">Gfo/Idh/MocA family oxidoreductase</fullName>
    </submittedName>
</protein>
<feature type="domain" description="Gfo/Idh/MocA-like oxidoreductase bacterial type C-terminal" evidence="3">
    <location>
        <begin position="204"/>
        <end position="430"/>
    </location>
</feature>
<feature type="domain" description="Gfo/Idh/MocA-like oxidoreductase N-terminal" evidence="2">
    <location>
        <begin position="39"/>
        <end position="161"/>
    </location>
</feature>
<dbReference type="InterPro" id="IPR006311">
    <property type="entry name" value="TAT_signal"/>
</dbReference>
<feature type="chain" id="PRO_5042974528" evidence="1">
    <location>
        <begin position="18"/>
        <end position="432"/>
    </location>
</feature>